<evidence type="ECO:0000313" key="1">
    <source>
        <dbReference type="EMBL" id="KAA8908167.1"/>
    </source>
</evidence>
<gene>
    <name evidence="1" type="ORF">TRICI_004821</name>
</gene>
<keyword evidence="2" id="KW-1185">Reference proteome</keyword>
<protein>
    <submittedName>
        <fullName evidence="1">Uncharacterized protein</fullName>
    </submittedName>
</protein>
<comment type="caution">
    <text evidence="1">The sequence shown here is derived from an EMBL/GenBank/DDBJ whole genome shotgun (WGS) entry which is preliminary data.</text>
</comment>
<accession>A0A642V416</accession>
<name>A0A642V416_9ASCO</name>
<dbReference type="EMBL" id="SWFS01000369">
    <property type="protein sequence ID" value="KAA8908167.1"/>
    <property type="molecule type" value="Genomic_DNA"/>
</dbReference>
<proteinExistence type="predicted"/>
<dbReference type="AlphaFoldDB" id="A0A642V416"/>
<dbReference type="VEuPathDB" id="FungiDB:TRICI_004821"/>
<sequence>MHVEAGIMPIRYRLLQTTLRQGLRILNTINPNNPLRKETISPPQETPLGKMKSLLAERHAFRPAAEVCLSGPPWERHPGPDNETAKEWNRLIDKRKEMKKYPIDLWQANYSKEVESGKKYRQIVKKARCTVYVKRLRLFDVMKTWSRYVISKLVQFRTGHALVGGWFKERGIQRDEGYNCDCGELETIQHII</sequence>
<organism evidence="1 2">
    <name type="scientific">Trichomonascus ciferrii</name>
    <dbReference type="NCBI Taxonomy" id="44093"/>
    <lineage>
        <taxon>Eukaryota</taxon>
        <taxon>Fungi</taxon>
        <taxon>Dikarya</taxon>
        <taxon>Ascomycota</taxon>
        <taxon>Saccharomycotina</taxon>
        <taxon>Dipodascomycetes</taxon>
        <taxon>Dipodascales</taxon>
        <taxon>Trichomonascaceae</taxon>
        <taxon>Trichomonascus</taxon>
        <taxon>Trichomonascus ciferrii complex</taxon>
    </lineage>
</organism>
<evidence type="ECO:0000313" key="2">
    <source>
        <dbReference type="Proteomes" id="UP000761534"/>
    </source>
</evidence>
<reference evidence="1" key="1">
    <citation type="journal article" date="2019" name="G3 (Bethesda)">
        <title>Genome Assemblies of Two Rare Opportunistic Yeast Pathogens: Diutina rugosa (syn. Candida rugosa) and Trichomonascus ciferrii (syn. Candida ciferrii).</title>
        <authorList>
            <person name="Mixao V."/>
            <person name="Saus E."/>
            <person name="Hansen A.P."/>
            <person name="Lass-Florl C."/>
            <person name="Gabaldon T."/>
        </authorList>
    </citation>
    <scope>NUCLEOTIDE SEQUENCE</scope>
    <source>
        <strain evidence="1">CBS 4856</strain>
    </source>
</reference>
<dbReference type="Proteomes" id="UP000761534">
    <property type="component" value="Unassembled WGS sequence"/>
</dbReference>